<gene>
    <name evidence="1" type="ORF">O4213_00185</name>
</gene>
<reference evidence="1" key="1">
    <citation type="submission" date="2022-12" db="EMBL/GenBank/DDBJ databases">
        <authorList>
            <person name="Krivoruchko A.V."/>
            <person name="Elkin A."/>
        </authorList>
    </citation>
    <scope>NUCLEOTIDE SEQUENCE</scope>
    <source>
        <strain evidence="1">IEGM 1388</strain>
    </source>
</reference>
<comment type="caution">
    <text evidence="1">The sequence shown here is derived from an EMBL/GenBank/DDBJ whole genome shotgun (WGS) entry which is preliminary data.</text>
</comment>
<accession>A0ABT4MN11</accession>
<keyword evidence="2" id="KW-1185">Reference proteome</keyword>
<proteinExistence type="predicted"/>
<dbReference type="PRINTS" id="PR00411">
    <property type="entry name" value="PNDRDTASEI"/>
</dbReference>
<evidence type="ECO:0000313" key="1">
    <source>
        <dbReference type="EMBL" id="MCZ4548382.1"/>
    </source>
</evidence>
<sequence length="474" mass="49016">MTNAVVVGSGPNGLSAAVTLAAAGVRVRVLEAAPVIGGGARSGDYTDTGVLHDECSFAHPLALDNAFTRSVDLSRHGLTWRSPDIEYSHPLDGGRGVGAYRSASRTADELGAAGPAWNRVFGAVSDRFADISTDFTKPILHVPAHPIKLARFGAFAAMPASLLARLFPTEEARALFGGVAAHAFRPFGTVGSAAIGVALGSAAHTYGWAVAEGGSGAISTAMAAALVDLGGSIETGVQVRSLADLDSPDIVMLDTAPGAAAEIAGAAMPSRISRAYRRFRHGPAAFQISYAVREGIPWADAASRSAGTVHVGGSFDDIAAAERDVYRGVMPSRPFVLVGQQYLADPGRSNGDVHPIDLYAHVPSGWTGDATAAIEAQIERFAPGFGSRVVAKRVRSVARIEADNQNFVGGDVVTGANTPWRLVFRPRLAFNPYFTGIDGVYLCSAATPPGAGAHGLCGFNAATSALKERANLDA</sequence>
<organism evidence="1 2">
    <name type="scientific">Gordonia rubripertincta</name>
    <name type="common">Rhodococcus corallinus</name>
    <dbReference type="NCBI Taxonomy" id="36822"/>
    <lineage>
        <taxon>Bacteria</taxon>
        <taxon>Bacillati</taxon>
        <taxon>Actinomycetota</taxon>
        <taxon>Actinomycetes</taxon>
        <taxon>Mycobacteriales</taxon>
        <taxon>Gordoniaceae</taxon>
        <taxon>Gordonia</taxon>
    </lineage>
</organism>
<name>A0ABT4MN11_GORRU</name>
<dbReference type="EMBL" id="JAPWIE010000001">
    <property type="protein sequence ID" value="MCZ4548382.1"/>
    <property type="molecule type" value="Genomic_DNA"/>
</dbReference>
<dbReference type="SUPFAM" id="SSF51905">
    <property type="entry name" value="FAD/NAD(P)-binding domain"/>
    <property type="match status" value="1"/>
</dbReference>
<dbReference type="Proteomes" id="UP001067235">
    <property type="component" value="Unassembled WGS sequence"/>
</dbReference>
<protein>
    <submittedName>
        <fullName evidence="1">NAD(P)/FAD-dependent oxidoreductase</fullName>
    </submittedName>
</protein>
<dbReference type="PANTHER" id="PTHR10668">
    <property type="entry name" value="PHYTOENE DEHYDROGENASE"/>
    <property type="match status" value="1"/>
</dbReference>
<dbReference type="InterPro" id="IPR036188">
    <property type="entry name" value="FAD/NAD-bd_sf"/>
</dbReference>
<dbReference type="Gene3D" id="3.50.50.60">
    <property type="entry name" value="FAD/NAD(P)-binding domain"/>
    <property type="match status" value="1"/>
</dbReference>
<dbReference type="RefSeq" id="WP_084834645.1">
    <property type="nucleotide sequence ID" value="NZ_JAPWIE010000001.1"/>
</dbReference>
<dbReference type="PANTHER" id="PTHR10668:SF105">
    <property type="entry name" value="DEHYDROGENASE-RELATED"/>
    <property type="match status" value="1"/>
</dbReference>
<evidence type="ECO:0000313" key="2">
    <source>
        <dbReference type="Proteomes" id="UP001067235"/>
    </source>
</evidence>
<dbReference type="Pfam" id="PF13450">
    <property type="entry name" value="NAD_binding_8"/>
    <property type="match status" value="1"/>
</dbReference>